<evidence type="ECO:0000256" key="1">
    <source>
        <dbReference type="ARBA" id="ARBA00023015"/>
    </source>
</evidence>
<gene>
    <name evidence="5" type="ORF">H1R13_26475</name>
</gene>
<dbReference type="AlphaFoldDB" id="A0A7X1I440"/>
<comment type="caution">
    <text evidence="5">The sequence shown here is derived from an EMBL/GenBank/DDBJ whole genome shotgun (WGS) entry which is preliminary data.</text>
</comment>
<dbReference type="Pfam" id="PF13490">
    <property type="entry name" value="zf-HC2"/>
    <property type="match status" value="1"/>
</dbReference>
<proteinExistence type="predicted"/>
<dbReference type="Gene3D" id="1.10.10.1320">
    <property type="entry name" value="Anti-sigma factor, zinc-finger domain"/>
    <property type="match status" value="1"/>
</dbReference>
<protein>
    <submittedName>
        <fullName evidence="5">Zf-HC2 domain-containing protein</fullName>
    </submittedName>
</protein>
<dbReference type="Proteomes" id="UP000517694">
    <property type="component" value="Unassembled WGS sequence"/>
</dbReference>
<dbReference type="RefSeq" id="WP_185948060.1">
    <property type="nucleotide sequence ID" value="NZ_JACMHY010000012.1"/>
</dbReference>
<keyword evidence="2" id="KW-0804">Transcription</keyword>
<reference evidence="5 6" key="1">
    <citation type="submission" date="2020-08" db="EMBL/GenBank/DDBJ databases">
        <title>Whole-Genome Sequence of French Clinical Streptomyces mexicanus Strain Q0842.</title>
        <authorList>
            <person name="Boxberger M."/>
            <person name="La Scola B."/>
        </authorList>
    </citation>
    <scope>NUCLEOTIDE SEQUENCE [LARGE SCALE GENOMIC DNA]</scope>
    <source>
        <strain evidence="5 6">Marseille-Q0842</strain>
    </source>
</reference>
<keyword evidence="1" id="KW-0805">Transcription regulation</keyword>
<evidence type="ECO:0000259" key="4">
    <source>
        <dbReference type="Pfam" id="PF13490"/>
    </source>
</evidence>
<keyword evidence="6" id="KW-1185">Reference proteome</keyword>
<dbReference type="InterPro" id="IPR027383">
    <property type="entry name" value="Znf_put"/>
</dbReference>
<evidence type="ECO:0000256" key="3">
    <source>
        <dbReference type="SAM" id="MobiDB-lite"/>
    </source>
</evidence>
<name>A0A7X1I440_9ACTN</name>
<organism evidence="5 6">
    <name type="scientific">Streptomyces mexicanus</name>
    <dbReference type="NCBI Taxonomy" id="178566"/>
    <lineage>
        <taxon>Bacteria</taxon>
        <taxon>Bacillati</taxon>
        <taxon>Actinomycetota</taxon>
        <taxon>Actinomycetes</taxon>
        <taxon>Kitasatosporales</taxon>
        <taxon>Streptomycetaceae</taxon>
        <taxon>Streptomyces</taxon>
    </lineage>
</organism>
<evidence type="ECO:0000313" key="5">
    <source>
        <dbReference type="EMBL" id="MBC2868381.1"/>
    </source>
</evidence>
<dbReference type="InterPro" id="IPR041916">
    <property type="entry name" value="Anti_sigma_zinc_sf"/>
</dbReference>
<feature type="compositionally biased region" description="Basic residues" evidence="3">
    <location>
        <begin position="85"/>
        <end position="94"/>
    </location>
</feature>
<evidence type="ECO:0000313" key="6">
    <source>
        <dbReference type="Proteomes" id="UP000517694"/>
    </source>
</evidence>
<dbReference type="EMBL" id="JACMHY010000012">
    <property type="protein sequence ID" value="MBC2868381.1"/>
    <property type="molecule type" value="Genomic_DNA"/>
</dbReference>
<evidence type="ECO:0000256" key="2">
    <source>
        <dbReference type="ARBA" id="ARBA00023163"/>
    </source>
</evidence>
<feature type="region of interest" description="Disordered" evidence="3">
    <location>
        <begin position="69"/>
        <end position="99"/>
    </location>
</feature>
<feature type="domain" description="Putative zinc-finger" evidence="4">
    <location>
        <begin position="14"/>
        <end position="48"/>
    </location>
</feature>
<accession>A0A7X1I440</accession>
<sequence>MTTSVTPLETTLECRTVHDLLAGHALNVLAPEEAAPVSAHLASCSACRDEHDCLAAVAAHLSTLRAALAGEADGRQPGPAERPHAPRQRHRRNGAARGGSLVASLTLSQWVSRLAYVR</sequence>